<feature type="non-terminal residue" evidence="4">
    <location>
        <position position="1339"/>
    </location>
</feature>
<feature type="compositionally biased region" description="Basic and acidic residues" evidence="1">
    <location>
        <begin position="1252"/>
        <end position="1267"/>
    </location>
</feature>
<reference evidence="4 5" key="1">
    <citation type="submission" date="2020-03" db="EMBL/GenBank/DDBJ databases">
        <title>WGS of actinomycetes isolated from Thailand.</title>
        <authorList>
            <person name="Thawai C."/>
        </authorList>
    </citation>
    <scope>NUCLEOTIDE SEQUENCE [LARGE SCALE GENOMIC DNA]</scope>
    <source>
        <strain evidence="4 5">HSS6-12</strain>
    </source>
</reference>
<evidence type="ECO:0000259" key="2">
    <source>
        <dbReference type="Pfam" id="PF15644"/>
    </source>
</evidence>
<protein>
    <recommendedName>
        <fullName evidence="6">Tox-PL domain-containing protein</fullName>
    </recommendedName>
</protein>
<feature type="region of interest" description="Disordered" evidence="1">
    <location>
        <begin position="1250"/>
        <end position="1284"/>
    </location>
</feature>
<sequence length="1339" mass="138837">MTLLPSPIPHPLDYSPWDLPGWMYDALDWVVGVEWPDGDERAVWDLADQWYAVAAVLAGPHADAVAATAEVRTGYGGIGAVAEAFDGAWRRVAEGDDAPLPLLLTVSTDLARLVEECGCDIEAAKLEVWIELGILVIELVGLAVATVLTAGAASPAAAAAITATRVIVQQIFKRLLAQLARKSLRQGLKEAGERAAKEVSKGGVRGLARRAAVGGLSEAGEEAGVTLATQAYQNSTGRRHGLDVTELGTSAVGGLAGGAVAPLAGLGRHATGRGARIGEHVAREMTGEVLAEQAASLATGQGPTSLEEAARAAVSGVRGSATTQADAALQARLDGRLSALAGTNLPPAMVAPPAPIGADGPATGGAVSGVGAGGASGGIAGSPSDLAAGPAVPPVTVGPAEATGPASAAGLSTAAGPAEAARPAAVSDPVVSSGTAPAESPQVRAESSVAVPSQPLDAPATPLDGPPSLAGTPTLSSVANGPLPSTGLAGVDGPHVAAPSVSTGQSPVAAGPVAHSAASLAGPVAPVSAGPQAGTVAPSLAGPTPSVVGPTSSVPADPVARSGAATPPVAGPTMPATTDPVAWSGGVAPPVVGPTAPVMADPVARSGGAAPPLAGPDTRHGTGFAPPLPPPLPPAPPPPLRPSDAPLVVGPEALRPRTPEWYAARWAADQEAFERRRYRGHFEHQRNNHEENRRRDRADQLRQAADRAYDEARWLIGESRRLARAGYRAVSERIFAEGREREGWCHRQRDVADAVLAGTRAPGVVAVVGDDFERINDDVGDLAHGGVGTGDRSALTGDDHPPPIDRTRRYHRRGGLRPPLALHQRDVERRIPRRRDGNVVRTADPRVGGWFGLVNDGGPQADPTRGINCVDCTLSLFDTWVHGRPRVAAPRTFDAYALGDVTRPLNGEADGPGRIEDVTGGRFQRLCEPSTELPPAEQARVLDTGYRNLRDQLLVGGHGSFAFVINQWEGGGSHIWVALNQDGTILYLDPQSGEIADEPLGRHRGTPHPYNAVDADVLILAGDGEPLPLAGLRRGLFSQRPDLPAYPPATEHQGYGEPYLNRIHLLATPGSAQPVRPDDDRPQPDQSPVDDSPLRQEAPVESTRPEQAARQAVVEEPGAGRQLAGVLAAVTSGASTVDIHAAVRAVAPHIDELTARNLAEVLADARARSMLKAIQAGPSQHEPRFAETLLRQLIEAPDLVQILRTTPELLASLMARPVTLHNLAAKPRAMEVLADTLSDIADRGAETIAAEGVRDAEPTPLTDEQRSVQEQLPKRRRRAAQAGFDPSLMDDANYRQAYLDHLYLESAEAQIQVSALAERLAARSSFGATADSRAAPKQR</sequence>
<dbReference type="Proteomes" id="UP000783871">
    <property type="component" value="Unassembled WGS sequence"/>
</dbReference>
<dbReference type="RefSeq" id="WP_168003370.1">
    <property type="nucleotide sequence ID" value="NZ_JAATEO010000032.1"/>
</dbReference>
<evidence type="ECO:0000313" key="5">
    <source>
        <dbReference type="Proteomes" id="UP000783871"/>
    </source>
</evidence>
<name>A0ABX0ZAU6_9ACTN</name>
<feature type="region of interest" description="Disordered" evidence="1">
    <location>
        <begin position="784"/>
        <end position="811"/>
    </location>
</feature>
<feature type="compositionally biased region" description="Low complexity" evidence="1">
    <location>
        <begin position="414"/>
        <end position="425"/>
    </location>
</feature>
<evidence type="ECO:0000256" key="1">
    <source>
        <dbReference type="SAM" id="MobiDB-lite"/>
    </source>
</evidence>
<dbReference type="InterPro" id="IPR028908">
    <property type="entry name" value="Tox-PL_dom"/>
</dbReference>
<evidence type="ECO:0000259" key="3">
    <source>
        <dbReference type="Pfam" id="PF25547"/>
    </source>
</evidence>
<organism evidence="4 5">
    <name type="scientific">Micromonospora thermarum</name>
    <dbReference type="NCBI Taxonomy" id="2720024"/>
    <lineage>
        <taxon>Bacteria</taxon>
        <taxon>Bacillati</taxon>
        <taxon>Actinomycetota</taxon>
        <taxon>Actinomycetes</taxon>
        <taxon>Micromonosporales</taxon>
        <taxon>Micromonosporaceae</taxon>
        <taxon>Micromonospora</taxon>
    </lineage>
</organism>
<comment type="caution">
    <text evidence="4">The sequence shown here is derived from an EMBL/GenBank/DDBJ whole genome shotgun (WGS) entry which is preliminary data.</text>
</comment>
<feature type="domain" description="Outer membrane channel protein CpnT-like N-terminal" evidence="3">
    <location>
        <begin position="8"/>
        <end position="166"/>
    </location>
</feature>
<feature type="domain" description="Tox-PL" evidence="2">
    <location>
        <begin position="868"/>
        <end position="993"/>
    </location>
</feature>
<evidence type="ECO:0000313" key="4">
    <source>
        <dbReference type="EMBL" id="NJP35021.1"/>
    </source>
</evidence>
<dbReference type="EMBL" id="JAATEO010000032">
    <property type="protein sequence ID" value="NJP35021.1"/>
    <property type="molecule type" value="Genomic_DNA"/>
</dbReference>
<feature type="compositionally biased region" description="Basic and acidic residues" evidence="1">
    <location>
        <begin position="797"/>
        <end position="807"/>
    </location>
</feature>
<proteinExistence type="predicted"/>
<gene>
    <name evidence="4" type="ORF">HCJ94_24320</name>
</gene>
<feature type="region of interest" description="Disordered" evidence="1">
    <location>
        <begin position="547"/>
        <end position="573"/>
    </location>
</feature>
<accession>A0ABX0ZAU6</accession>
<evidence type="ECO:0008006" key="6">
    <source>
        <dbReference type="Google" id="ProtNLM"/>
    </source>
</evidence>
<feature type="region of interest" description="Disordered" evidence="1">
    <location>
        <begin position="390"/>
        <end position="509"/>
    </location>
</feature>
<keyword evidence="5" id="KW-1185">Reference proteome</keyword>
<feature type="compositionally biased region" description="Pro residues" evidence="1">
    <location>
        <begin position="626"/>
        <end position="639"/>
    </location>
</feature>
<dbReference type="InterPro" id="IPR057746">
    <property type="entry name" value="CpnT-like_N"/>
</dbReference>
<feature type="region of interest" description="Disordered" evidence="1">
    <location>
        <begin position="606"/>
        <end position="639"/>
    </location>
</feature>
<feature type="compositionally biased region" description="Low complexity" evidence="1">
    <location>
        <begin position="390"/>
        <end position="403"/>
    </location>
</feature>
<feature type="region of interest" description="Disordered" evidence="1">
    <location>
        <begin position="1069"/>
        <end position="1110"/>
    </location>
</feature>
<dbReference type="Pfam" id="PF25547">
    <property type="entry name" value="WXG100_2"/>
    <property type="match status" value="1"/>
</dbReference>
<dbReference type="Pfam" id="PF15644">
    <property type="entry name" value="Gln_amidase"/>
    <property type="match status" value="1"/>
</dbReference>